<feature type="signal peptide" evidence="2">
    <location>
        <begin position="1"/>
        <end position="23"/>
    </location>
</feature>
<dbReference type="Gene3D" id="1.25.40.20">
    <property type="entry name" value="Ankyrin repeat-containing domain"/>
    <property type="match status" value="1"/>
</dbReference>
<dbReference type="OrthoDB" id="10481370at2759"/>
<dbReference type="InterPro" id="IPR036770">
    <property type="entry name" value="Ankyrin_rpt-contain_sf"/>
</dbReference>
<comment type="caution">
    <text evidence="3">The sequence shown here is derived from an EMBL/GenBank/DDBJ whole genome shotgun (WGS) entry which is preliminary data.</text>
</comment>
<accession>A0A8S3R9G3</accession>
<evidence type="ECO:0000313" key="3">
    <source>
        <dbReference type="EMBL" id="CAG2205940.1"/>
    </source>
</evidence>
<gene>
    <name evidence="3" type="ORF">MEDL_20316</name>
</gene>
<dbReference type="SUPFAM" id="SSF48403">
    <property type="entry name" value="Ankyrin repeat"/>
    <property type="match status" value="1"/>
</dbReference>
<protein>
    <submittedName>
        <fullName evidence="3">Uncharacterized protein</fullName>
    </submittedName>
</protein>
<dbReference type="PROSITE" id="PS50088">
    <property type="entry name" value="ANK_REPEAT"/>
    <property type="match status" value="1"/>
</dbReference>
<keyword evidence="1" id="KW-0040">ANK repeat</keyword>
<keyword evidence="2" id="KW-0732">Signal</keyword>
<reference evidence="3" key="1">
    <citation type="submission" date="2021-03" db="EMBL/GenBank/DDBJ databases">
        <authorList>
            <person name="Bekaert M."/>
        </authorList>
    </citation>
    <scope>NUCLEOTIDE SEQUENCE</scope>
</reference>
<evidence type="ECO:0000256" key="2">
    <source>
        <dbReference type="SAM" id="SignalP"/>
    </source>
</evidence>
<feature type="chain" id="PRO_5035725322" evidence="2">
    <location>
        <begin position="24"/>
        <end position="261"/>
    </location>
</feature>
<keyword evidence="4" id="KW-1185">Reference proteome</keyword>
<name>A0A8S3R9G3_MYTED</name>
<feature type="repeat" description="ANK" evidence="1">
    <location>
        <begin position="178"/>
        <end position="214"/>
    </location>
</feature>
<dbReference type="InterPro" id="IPR002110">
    <property type="entry name" value="Ankyrin_rpt"/>
</dbReference>
<proteinExistence type="predicted"/>
<dbReference type="Proteomes" id="UP000683360">
    <property type="component" value="Unassembled WGS sequence"/>
</dbReference>
<dbReference type="AlphaFoldDB" id="A0A8S3R9G3"/>
<dbReference type="EMBL" id="CAJPWZ010001036">
    <property type="protein sequence ID" value="CAG2205940.1"/>
    <property type="molecule type" value="Genomic_DNA"/>
</dbReference>
<organism evidence="3 4">
    <name type="scientific">Mytilus edulis</name>
    <name type="common">Blue mussel</name>
    <dbReference type="NCBI Taxonomy" id="6550"/>
    <lineage>
        <taxon>Eukaryota</taxon>
        <taxon>Metazoa</taxon>
        <taxon>Spiralia</taxon>
        <taxon>Lophotrochozoa</taxon>
        <taxon>Mollusca</taxon>
        <taxon>Bivalvia</taxon>
        <taxon>Autobranchia</taxon>
        <taxon>Pteriomorphia</taxon>
        <taxon>Mytilida</taxon>
        <taxon>Mytiloidea</taxon>
        <taxon>Mytilidae</taxon>
        <taxon>Mytilinae</taxon>
        <taxon>Mytilus</taxon>
    </lineage>
</organism>
<evidence type="ECO:0000256" key="1">
    <source>
        <dbReference type="PROSITE-ProRule" id="PRU00023"/>
    </source>
</evidence>
<evidence type="ECO:0000313" key="4">
    <source>
        <dbReference type="Proteomes" id="UP000683360"/>
    </source>
</evidence>
<sequence>MSNENKKLYCILVLCMLFNGSLSRSIFDIESDENDEKIYRIMQACGFQRNVSKKELENSAFSAFGSYLSEDGYHFRFIHDALEETVGCHFYKFDPGIMFLDCDISFLRDRVRIQTKRENMNENFDENMVIIQEDELNENHLKPLYNRLSNELSCAGSSCVLMSQLHIGRDFINMPDWKGNTPLHSFLNRLDEDESSDCIKILLENGANPYLCNDDGTFALDLIKSSCDLVIYKNKSESAKFRQTITKTYKIFAVVMFFLMG</sequence>